<accession>A0A0N0MBW6</accession>
<dbReference type="Proteomes" id="UP000037822">
    <property type="component" value="Unassembled WGS sequence"/>
</dbReference>
<keyword evidence="1" id="KW-0812">Transmembrane</keyword>
<proteinExistence type="predicted"/>
<dbReference type="InterPro" id="IPR010266">
    <property type="entry name" value="NnrS"/>
</dbReference>
<reference evidence="2 3" key="1">
    <citation type="submission" date="2015-07" db="EMBL/GenBank/DDBJ databases">
        <title>Whole genome sequencing of Bosea vaviloviae isolated from cave pool.</title>
        <authorList>
            <person name="Tan N.E.H."/>
            <person name="Lee Y.P."/>
            <person name="Gan H.M."/>
            <person name="Barton H."/>
            <person name="Savka M.A."/>
        </authorList>
    </citation>
    <scope>NUCLEOTIDE SEQUENCE [LARGE SCALE GENOMIC DNA]</scope>
    <source>
        <strain evidence="2 3">SD260</strain>
    </source>
</reference>
<dbReference type="OrthoDB" id="9770040at2"/>
<name>A0A0N0MBW6_9HYPH</name>
<organism evidence="2 3">
    <name type="scientific">Bosea vaviloviae</name>
    <dbReference type="NCBI Taxonomy" id="1526658"/>
    <lineage>
        <taxon>Bacteria</taxon>
        <taxon>Pseudomonadati</taxon>
        <taxon>Pseudomonadota</taxon>
        <taxon>Alphaproteobacteria</taxon>
        <taxon>Hyphomicrobiales</taxon>
        <taxon>Boseaceae</taxon>
        <taxon>Bosea</taxon>
    </lineage>
</organism>
<comment type="caution">
    <text evidence="2">The sequence shown here is derived from an EMBL/GenBank/DDBJ whole genome shotgun (WGS) entry which is preliminary data.</text>
</comment>
<keyword evidence="1" id="KW-0472">Membrane</keyword>
<dbReference type="AlphaFoldDB" id="A0A0N0MBW6"/>
<feature type="transmembrane region" description="Helical" evidence="1">
    <location>
        <begin position="90"/>
        <end position="107"/>
    </location>
</feature>
<dbReference type="RefSeq" id="WP_054209623.1">
    <property type="nucleotide sequence ID" value="NZ_LGSZ01000042.1"/>
</dbReference>
<feature type="transmembrane region" description="Helical" evidence="1">
    <location>
        <begin position="302"/>
        <end position="318"/>
    </location>
</feature>
<feature type="transmembrane region" description="Helical" evidence="1">
    <location>
        <begin position="63"/>
        <end position="83"/>
    </location>
</feature>
<protein>
    <submittedName>
        <fullName evidence="2">Short-chain dehydrogenase</fullName>
    </submittedName>
</protein>
<dbReference type="PATRIC" id="fig|1526658.3.peg.2661"/>
<feature type="transmembrane region" description="Helical" evidence="1">
    <location>
        <begin position="361"/>
        <end position="384"/>
    </location>
</feature>
<keyword evidence="1" id="KW-1133">Transmembrane helix</keyword>
<keyword evidence="3" id="KW-1185">Reference proteome</keyword>
<feature type="transmembrane region" description="Helical" evidence="1">
    <location>
        <begin position="242"/>
        <end position="258"/>
    </location>
</feature>
<feature type="transmembrane region" description="Helical" evidence="1">
    <location>
        <begin position="113"/>
        <end position="133"/>
    </location>
</feature>
<dbReference type="Pfam" id="PF05940">
    <property type="entry name" value="NnrS"/>
    <property type="match status" value="1"/>
</dbReference>
<feature type="transmembrane region" description="Helical" evidence="1">
    <location>
        <begin position="330"/>
        <end position="349"/>
    </location>
</feature>
<evidence type="ECO:0000313" key="2">
    <source>
        <dbReference type="EMBL" id="KPH80369.1"/>
    </source>
</evidence>
<dbReference type="EMBL" id="LGSZ01000042">
    <property type="protein sequence ID" value="KPH80369.1"/>
    <property type="molecule type" value="Genomic_DNA"/>
</dbReference>
<sequence>MAPIPRMRAYEGPAFLSYGFRPLFLLAALQAGLTILVWLPFVAGRLAVPTAFHPVDWHVHEMLFGYQAAAIGGFLLTAIPNWTGRLPVQGTPLLVLVVAWFAGRIAVVGSAWIGWQLAMAIDASFLILLAAAATREIVAGRNWRNLKVVGLVCLLLAANIAFHLEAALLGGADYARRFAVATVLLLVSLVAGRVVPSFTRNWLAPRGEGRLPAPFGGYDKAVLAASALALCLWIVIPDSAASGAFLLTCALLHAVRLGRWAGERTWRNPLLGILHVGYLFVPVGFLLTAAASFGLAAPGAGLHAWTAGAFGIMTLAVMSRASLGHTGRPLVATAATQACYALAVIGTVARICSALGHAPGVLLHVAGLCWSLAFLGFALAYWPVLTGARLGPKAGAVPGRA</sequence>
<gene>
    <name evidence="2" type="ORF">AE618_13670</name>
</gene>
<feature type="transmembrane region" description="Helical" evidence="1">
    <location>
        <begin position="270"/>
        <end position="296"/>
    </location>
</feature>
<evidence type="ECO:0000313" key="3">
    <source>
        <dbReference type="Proteomes" id="UP000037822"/>
    </source>
</evidence>
<feature type="transmembrane region" description="Helical" evidence="1">
    <location>
        <begin position="23"/>
        <end position="43"/>
    </location>
</feature>
<feature type="transmembrane region" description="Helical" evidence="1">
    <location>
        <begin position="174"/>
        <end position="196"/>
    </location>
</feature>
<feature type="transmembrane region" description="Helical" evidence="1">
    <location>
        <begin position="217"/>
        <end position="236"/>
    </location>
</feature>
<feature type="transmembrane region" description="Helical" evidence="1">
    <location>
        <begin position="145"/>
        <end position="162"/>
    </location>
</feature>
<evidence type="ECO:0000256" key="1">
    <source>
        <dbReference type="SAM" id="Phobius"/>
    </source>
</evidence>